<evidence type="ECO:0000259" key="10">
    <source>
        <dbReference type="PROSITE" id="PS50157"/>
    </source>
</evidence>
<dbReference type="PROSITE" id="PS00028">
    <property type="entry name" value="ZINC_FINGER_C2H2_1"/>
    <property type="match status" value="3"/>
</dbReference>
<evidence type="ECO:0000313" key="11">
    <source>
        <dbReference type="EMBL" id="KAJ1531694.1"/>
    </source>
</evidence>
<feature type="domain" description="C2H2-type" evidence="10">
    <location>
        <begin position="407"/>
        <end position="434"/>
    </location>
</feature>
<feature type="domain" description="C2H2-type" evidence="10">
    <location>
        <begin position="466"/>
        <end position="494"/>
    </location>
</feature>
<comment type="caution">
    <text evidence="11">The sequence shown here is derived from an EMBL/GenBank/DDBJ whole genome shotgun (WGS) entry which is preliminary data.</text>
</comment>
<evidence type="ECO:0000256" key="1">
    <source>
        <dbReference type="ARBA" id="ARBA00004123"/>
    </source>
</evidence>
<dbReference type="InterPro" id="IPR051574">
    <property type="entry name" value="ZnF_E-box_Homeobox"/>
</dbReference>
<evidence type="ECO:0000256" key="5">
    <source>
        <dbReference type="ARBA" id="ARBA00022833"/>
    </source>
</evidence>
<dbReference type="PANTHER" id="PTHR24391">
    <property type="entry name" value="HISTONE H4 TRANSCRIPTION FACTOR-RELATED"/>
    <property type="match status" value="1"/>
</dbReference>
<dbReference type="GO" id="GO:0045892">
    <property type="term" value="P:negative regulation of DNA-templated transcription"/>
    <property type="evidence" value="ECO:0007669"/>
    <property type="project" value="UniProtKB-ARBA"/>
</dbReference>
<dbReference type="InterPro" id="IPR036236">
    <property type="entry name" value="Znf_C2H2_sf"/>
</dbReference>
<evidence type="ECO:0000256" key="9">
    <source>
        <dbReference type="SAM" id="MobiDB-lite"/>
    </source>
</evidence>
<name>A0AAV7Y0P3_9NEOP</name>
<proteinExistence type="predicted"/>
<keyword evidence="2" id="KW-0479">Metal-binding</keyword>
<dbReference type="GO" id="GO:0000981">
    <property type="term" value="F:DNA-binding transcription factor activity, RNA polymerase II-specific"/>
    <property type="evidence" value="ECO:0007669"/>
    <property type="project" value="TreeGrafter"/>
</dbReference>
<keyword evidence="6" id="KW-0238">DNA-binding</keyword>
<feature type="compositionally biased region" description="Acidic residues" evidence="9">
    <location>
        <begin position="567"/>
        <end position="576"/>
    </location>
</feature>
<feature type="region of interest" description="Disordered" evidence="9">
    <location>
        <begin position="567"/>
        <end position="589"/>
    </location>
</feature>
<dbReference type="EMBL" id="JAPTSV010000001">
    <property type="protein sequence ID" value="KAJ1531694.1"/>
    <property type="molecule type" value="Genomic_DNA"/>
</dbReference>
<dbReference type="GO" id="GO:0000978">
    <property type="term" value="F:RNA polymerase II cis-regulatory region sequence-specific DNA binding"/>
    <property type="evidence" value="ECO:0007669"/>
    <property type="project" value="TreeGrafter"/>
</dbReference>
<evidence type="ECO:0000256" key="6">
    <source>
        <dbReference type="ARBA" id="ARBA00023125"/>
    </source>
</evidence>
<dbReference type="GO" id="GO:0005634">
    <property type="term" value="C:nucleus"/>
    <property type="evidence" value="ECO:0007669"/>
    <property type="project" value="UniProtKB-SubCell"/>
</dbReference>
<dbReference type="PANTHER" id="PTHR24391:SF18">
    <property type="entry name" value="EG:115C2.6 PROTEIN"/>
    <property type="match status" value="1"/>
</dbReference>
<evidence type="ECO:0000256" key="8">
    <source>
        <dbReference type="PROSITE-ProRule" id="PRU00042"/>
    </source>
</evidence>
<evidence type="ECO:0000256" key="3">
    <source>
        <dbReference type="ARBA" id="ARBA00022737"/>
    </source>
</evidence>
<feature type="domain" description="C2H2-type" evidence="10">
    <location>
        <begin position="352"/>
        <end position="379"/>
    </location>
</feature>
<keyword evidence="4 8" id="KW-0863">Zinc-finger</keyword>
<dbReference type="Proteomes" id="UP001075354">
    <property type="component" value="Chromosome 1"/>
</dbReference>
<dbReference type="InterPro" id="IPR013087">
    <property type="entry name" value="Znf_C2H2_type"/>
</dbReference>
<keyword evidence="12" id="KW-1185">Reference proteome</keyword>
<dbReference type="PROSITE" id="PS50157">
    <property type="entry name" value="ZINC_FINGER_C2H2_2"/>
    <property type="match status" value="4"/>
</dbReference>
<dbReference type="AlphaFoldDB" id="A0AAV7Y0P3"/>
<comment type="subcellular location">
    <subcellularLocation>
        <location evidence="1">Nucleus</location>
    </subcellularLocation>
</comment>
<dbReference type="SMART" id="SM00355">
    <property type="entry name" value="ZnF_C2H2"/>
    <property type="match status" value="10"/>
</dbReference>
<gene>
    <name evidence="11" type="ORF">ONE63_000361</name>
</gene>
<evidence type="ECO:0000256" key="2">
    <source>
        <dbReference type="ARBA" id="ARBA00022723"/>
    </source>
</evidence>
<evidence type="ECO:0000256" key="7">
    <source>
        <dbReference type="ARBA" id="ARBA00023242"/>
    </source>
</evidence>
<dbReference type="FunFam" id="3.30.160.60:FF:000446">
    <property type="entry name" value="Zinc finger protein"/>
    <property type="match status" value="1"/>
</dbReference>
<feature type="domain" description="C2H2-type" evidence="10">
    <location>
        <begin position="378"/>
        <end position="406"/>
    </location>
</feature>
<organism evidence="11 12">
    <name type="scientific">Megalurothrips usitatus</name>
    <name type="common">bean blossom thrips</name>
    <dbReference type="NCBI Taxonomy" id="439358"/>
    <lineage>
        <taxon>Eukaryota</taxon>
        <taxon>Metazoa</taxon>
        <taxon>Ecdysozoa</taxon>
        <taxon>Arthropoda</taxon>
        <taxon>Hexapoda</taxon>
        <taxon>Insecta</taxon>
        <taxon>Pterygota</taxon>
        <taxon>Neoptera</taxon>
        <taxon>Paraneoptera</taxon>
        <taxon>Thysanoptera</taxon>
        <taxon>Terebrantia</taxon>
        <taxon>Thripoidea</taxon>
        <taxon>Thripidae</taxon>
        <taxon>Megalurothrips</taxon>
    </lineage>
</organism>
<dbReference type="Gene3D" id="3.30.160.60">
    <property type="entry name" value="Classic Zinc Finger"/>
    <property type="match status" value="4"/>
</dbReference>
<keyword evidence="7" id="KW-0539">Nucleus</keyword>
<dbReference type="GO" id="GO:0008270">
    <property type="term" value="F:zinc ion binding"/>
    <property type="evidence" value="ECO:0007669"/>
    <property type="project" value="UniProtKB-KW"/>
</dbReference>
<evidence type="ECO:0000256" key="4">
    <source>
        <dbReference type="ARBA" id="ARBA00022771"/>
    </source>
</evidence>
<evidence type="ECO:0000313" key="12">
    <source>
        <dbReference type="Proteomes" id="UP001075354"/>
    </source>
</evidence>
<keyword evidence="5" id="KW-0862">Zinc</keyword>
<sequence>MFHFKFTEYLTNMKEVMYDLSRAKQRCSKWLQNNHQFLEDANEEFLSDDPGVSADPLSDPFQGSLTYSADEETSNQSQLRKRKKRISSQDEGLSEISEVSQDNTKSTRRRKICQEEAEADTSASEMSVMTTRTPLNLRDEKFKLICGWKNCDFVTSSVEYFVDHVANHVPQLDVKCNEEDNEEVYACLWESCGFETPNADEVTRHVNFHSYHTKAKYVGALVCKSYKLPECNYGAAGVNLVPDLPKPLQCLWDDCTLTTNNPNTFFVHVTSHSLEIPSFREKHALKVNKFKCLWKGCKTEVKSEIRKRMAEHLRGHSKEREAACPTCGVLYSSRMRLIDHIKRQASEEYMTHQCTHCSRFYPSERILRDHMRHHVNHYKCQFCDMTCPTPHILANHIRHRHIDEKPFACEHCSYRAKTQYNMRRHMSTHSTEKNFVCEEEDCTFTCTTLSILNWHYRKKHEALPVYCCHMCDSRFVRGAYLTQHLMKKHNFRWPSGHTRFRFYKNHEDGLFRLQTVRYESLDVVEDINRREGEPASVLNTDKKFKISKISDNNDILAANFVVRVDEPLDDDPDDPDATCNGTEGSPRRASLSMPMLDVETPPRKVLISFDEVDEDGNIINSKTMEIEELVDIEKLKKAQNSGISLVAVETLLPQ</sequence>
<keyword evidence="3" id="KW-0677">Repeat</keyword>
<reference evidence="11" key="1">
    <citation type="submission" date="2022-12" db="EMBL/GenBank/DDBJ databases">
        <title>Chromosome-level genome assembly of the bean flower thrips Megalurothrips usitatus.</title>
        <authorList>
            <person name="Ma L."/>
            <person name="Liu Q."/>
            <person name="Li H."/>
            <person name="Cai W."/>
        </authorList>
    </citation>
    <scope>NUCLEOTIDE SEQUENCE</scope>
    <source>
        <strain evidence="11">Cailab_2022a</strain>
    </source>
</reference>
<dbReference type="SUPFAM" id="SSF57667">
    <property type="entry name" value="beta-beta-alpha zinc fingers"/>
    <property type="match status" value="3"/>
</dbReference>
<accession>A0AAV7Y0P3</accession>
<protein>
    <recommendedName>
        <fullName evidence="10">C2H2-type domain-containing protein</fullName>
    </recommendedName>
</protein>
<feature type="region of interest" description="Disordered" evidence="9">
    <location>
        <begin position="46"/>
        <end position="127"/>
    </location>
</feature>